<dbReference type="Gene3D" id="3.90.1200.10">
    <property type="match status" value="1"/>
</dbReference>
<comment type="catalytic activity">
    <reaction evidence="9">
        <text>D-gluconate + ATP = 6-phospho-D-gluconate + ADP + H(+)</text>
        <dbReference type="Rhea" id="RHEA:19433"/>
        <dbReference type="ChEBI" id="CHEBI:15378"/>
        <dbReference type="ChEBI" id="CHEBI:18391"/>
        <dbReference type="ChEBI" id="CHEBI:30616"/>
        <dbReference type="ChEBI" id="CHEBI:58759"/>
        <dbReference type="ChEBI" id="CHEBI:456216"/>
        <dbReference type="EC" id="2.7.1.12"/>
    </reaction>
</comment>
<dbReference type="EC" id="2.7.1.12" evidence="3"/>
<dbReference type="SUPFAM" id="SSF52540">
    <property type="entry name" value="P-loop containing nucleoside triphosphate hydrolases"/>
    <property type="match status" value="1"/>
</dbReference>
<evidence type="ECO:0000256" key="4">
    <source>
        <dbReference type="ARBA" id="ARBA00022679"/>
    </source>
</evidence>
<comment type="similarity">
    <text evidence="2">Belongs to the gluconokinase GntK/GntV family.</text>
</comment>
<dbReference type="InterPro" id="IPR027417">
    <property type="entry name" value="P-loop_NTPase"/>
</dbReference>
<dbReference type="InterPro" id="IPR011009">
    <property type="entry name" value="Kinase-like_dom_sf"/>
</dbReference>
<evidence type="ECO:0000256" key="3">
    <source>
        <dbReference type="ARBA" id="ARBA00012054"/>
    </source>
</evidence>
<accession>A0A7S3V244</accession>
<dbReference type="PANTHER" id="PTHR43883">
    <property type="entry name" value="SLR0207 PROTEIN"/>
    <property type="match status" value="1"/>
</dbReference>
<dbReference type="Gene3D" id="3.40.50.300">
    <property type="entry name" value="P-loop containing nucleotide triphosphate hydrolases"/>
    <property type="match status" value="1"/>
</dbReference>
<name>A0A7S3V244_9STRA</name>
<evidence type="ECO:0000256" key="7">
    <source>
        <dbReference type="ARBA" id="ARBA00022840"/>
    </source>
</evidence>
<comment type="pathway">
    <text evidence="1">Carbohydrate acid metabolism; D-gluconate degradation.</text>
</comment>
<feature type="domain" description="Aminoglycoside phosphotransferase" evidence="10">
    <location>
        <begin position="140"/>
        <end position="304"/>
    </location>
</feature>
<dbReference type="EMBL" id="HBIN01021594">
    <property type="protein sequence ID" value="CAE0446561.1"/>
    <property type="molecule type" value="Transcribed_RNA"/>
</dbReference>
<dbReference type="GO" id="GO:0005524">
    <property type="term" value="F:ATP binding"/>
    <property type="evidence" value="ECO:0007669"/>
    <property type="project" value="UniProtKB-KW"/>
</dbReference>
<dbReference type="SUPFAM" id="SSF56112">
    <property type="entry name" value="Protein kinase-like (PK-like)"/>
    <property type="match status" value="1"/>
</dbReference>
<dbReference type="PANTHER" id="PTHR43883:SF1">
    <property type="entry name" value="GLUCONOKINASE"/>
    <property type="match status" value="1"/>
</dbReference>
<dbReference type="GO" id="GO:0005975">
    <property type="term" value="P:carbohydrate metabolic process"/>
    <property type="evidence" value="ECO:0007669"/>
    <property type="project" value="InterPro"/>
</dbReference>
<keyword evidence="7" id="KW-0067">ATP-binding</keyword>
<evidence type="ECO:0000256" key="9">
    <source>
        <dbReference type="ARBA" id="ARBA00048090"/>
    </source>
</evidence>
<dbReference type="Pfam" id="PF13671">
    <property type="entry name" value="AAA_33"/>
    <property type="match status" value="1"/>
</dbReference>
<keyword evidence="6" id="KW-0418">Kinase</keyword>
<gene>
    <name evidence="11" type="ORF">ASTO00021_LOCUS16552</name>
</gene>
<sequence length="530" mass="61046">MVDSDRDGKNETDPDGLPVLIQQMLDPGFYSHQVIEPIKLIQTHISYVILTGEFAYKVKKHVNFGFLDFSTLEKRKHFYREELRLNQRGAREIYLDVLPITIGKDGRYRLGGDGSPVEYTLKMVEFDQSGLFGTLFANKTITEAQMENLGRVLAKYHADEAKTNDYIRSFGRVSQVRKAVDANYQETQSYVHVGGPQTKEQLEQTKQFTDKFFEENTKLFISRMDNGFIRECHGDLHLDNIVLWKKQRPILFDCIEFNEEFRFVDVMYDVAFIVMECDARGRSDMGNAFLNTYIEETGDWEGIQLLHLYSSRHAYVRAKCKCFEIDDPSCRLQHSREKDCSIAARYFKLAWKYTVSKKGRLILMSGISGSGKSTVGKYLARRLDAIQIRSDAVRKHLGHIALSDHSGKDSLYTSEMTKKTYERLLKLGVQLANQGYIVILDAKYDKTKQREGAIFQAANNHLPIQIIKCSAPLEVLRERLKTRSGISDATGDLLLHQKKESEPFTCMERSYVKIWDTTKSQSEEFSRIII</sequence>
<evidence type="ECO:0000313" key="11">
    <source>
        <dbReference type="EMBL" id="CAE0446561.1"/>
    </source>
</evidence>
<dbReference type="UniPathway" id="UPA00792"/>
<dbReference type="GO" id="GO:0046316">
    <property type="term" value="F:gluconokinase activity"/>
    <property type="evidence" value="ECO:0007669"/>
    <property type="project" value="UniProtKB-EC"/>
</dbReference>
<dbReference type="InterPro" id="IPR002575">
    <property type="entry name" value="Aminoglycoside_PTrfase"/>
</dbReference>
<evidence type="ECO:0000256" key="6">
    <source>
        <dbReference type="ARBA" id="ARBA00022777"/>
    </source>
</evidence>
<protein>
    <recommendedName>
        <fullName evidence="3">gluconokinase</fullName>
        <ecNumber evidence="3">2.7.1.12</ecNumber>
    </recommendedName>
    <alternativeName>
        <fullName evidence="8">Gluconate kinase</fullName>
    </alternativeName>
</protein>
<reference evidence="11" key="1">
    <citation type="submission" date="2021-01" db="EMBL/GenBank/DDBJ databases">
        <authorList>
            <person name="Corre E."/>
            <person name="Pelletier E."/>
            <person name="Niang G."/>
            <person name="Scheremetjew M."/>
            <person name="Finn R."/>
            <person name="Kale V."/>
            <person name="Holt S."/>
            <person name="Cochrane G."/>
            <person name="Meng A."/>
            <person name="Brown T."/>
            <person name="Cohen L."/>
        </authorList>
    </citation>
    <scope>NUCLEOTIDE SEQUENCE</scope>
    <source>
        <strain evidence="11">GSBS06</strain>
    </source>
</reference>
<evidence type="ECO:0000256" key="1">
    <source>
        <dbReference type="ARBA" id="ARBA00004875"/>
    </source>
</evidence>
<dbReference type="CDD" id="cd02021">
    <property type="entry name" value="GntK"/>
    <property type="match status" value="1"/>
</dbReference>
<dbReference type="InterPro" id="IPR006001">
    <property type="entry name" value="Therm_gnt_kin"/>
</dbReference>
<evidence type="ECO:0000256" key="5">
    <source>
        <dbReference type="ARBA" id="ARBA00022741"/>
    </source>
</evidence>
<organism evidence="11">
    <name type="scientific">Aplanochytrium stocchinoi</name>
    <dbReference type="NCBI Taxonomy" id="215587"/>
    <lineage>
        <taxon>Eukaryota</taxon>
        <taxon>Sar</taxon>
        <taxon>Stramenopiles</taxon>
        <taxon>Bigyra</taxon>
        <taxon>Labyrinthulomycetes</taxon>
        <taxon>Thraustochytrida</taxon>
        <taxon>Thraustochytriidae</taxon>
        <taxon>Aplanochytrium</taxon>
    </lineage>
</organism>
<dbReference type="Pfam" id="PF01636">
    <property type="entry name" value="APH"/>
    <property type="match status" value="1"/>
</dbReference>
<keyword evidence="4" id="KW-0808">Transferase</keyword>
<keyword evidence="5" id="KW-0547">Nucleotide-binding</keyword>
<dbReference type="AlphaFoldDB" id="A0A7S3V244"/>
<evidence type="ECO:0000256" key="2">
    <source>
        <dbReference type="ARBA" id="ARBA00008420"/>
    </source>
</evidence>
<evidence type="ECO:0000256" key="8">
    <source>
        <dbReference type="ARBA" id="ARBA00029835"/>
    </source>
</evidence>
<proteinExistence type="inferred from homology"/>
<dbReference type="InterPro" id="IPR052732">
    <property type="entry name" value="Cell-binding_unc_protein"/>
</dbReference>
<evidence type="ECO:0000259" key="10">
    <source>
        <dbReference type="Pfam" id="PF01636"/>
    </source>
</evidence>